<evidence type="ECO:0000313" key="2">
    <source>
        <dbReference type="Proteomes" id="UP000464378"/>
    </source>
</evidence>
<dbReference type="Proteomes" id="UP000464378">
    <property type="component" value="Chromosome"/>
</dbReference>
<dbReference type="EMBL" id="LR593887">
    <property type="protein sequence ID" value="VTS08098.1"/>
    <property type="molecule type" value="Genomic_DNA"/>
</dbReference>
<organism evidence="1">
    <name type="scientific">Tuwongella immobilis</name>
    <dbReference type="NCBI Taxonomy" id="692036"/>
    <lineage>
        <taxon>Bacteria</taxon>
        <taxon>Pseudomonadati</taxon>
        <taxon>Planctomycetota</taxon>
        <taxon>Planctomycetia</taxon>
        <taxon>Gemmatales</taxon>
        <taxon>Gemmataceae</taxon>
        <taxon>Tuwongella</taxon>
    </lineage>
</organism>
<dbReference type="AlphaFoldDB" id="A0A6C2YVF2"/>
<gene>
    <name evidence="1" type="ORF">GMBLW1_38220</name>
</gene>
<reference evidence="1" key="1">
    <citation type="submission" date="2019-04" db="EMBL/GenBank/DDBJ databases">
        <authorList>
            <consortium name="Science for Life Laboratories"/>
        </authorList>
    </citation>
    <scope>NUCLEOTIDE SEQUENCE</scope>
    <source>
        <strain evidence="1">MBLW1</strain>
    </source>
</reference>
<dbReference type="KEGG" id="tim:GMBLW1_38220"/>
<dbReference type="EMBL" id="LR586016">
    <property type="protein sequence ID" value="VIP05371.1"/>
    <property type="molecule type" value="Genomic_DNA"/>
</dbReference>
<keyword evidence="2" id="KW-1185">Reference proteome</keyword>
<protein>
    <submittedName>
        <fullName evidence="1">Uncharacterized protein</fullName>
    </submittedName>
</protein>
<sequence length="50" mass="6197">MFTDWILGIDLRRFKSVVWIYHRRTRESTTEHRVRTIHGTIRPESQRAWT</sequence>
<proteinExistence type="predicted"/>
<accession>A0A6C2YVF2</accession>
<dbReference type="InParanoid" id="A0A6C2YVF2"/>
<name>A0A6C2YVF2_9BACT</name>
<evidence type="ECO:0000313" key="1">
    <source>
        <dbReference type="EMBL" id="VIP05371.1"/>
    </source>
</evidence>